<dbReference type="AlphaFoldDB" id="A0A8H7Z8C8"/>
<feature type="domain" description="Arb2" evidence="1">
    <location>
        <begin position="43"/>
        <end position="348"/>
    </location>
</feature>
<dbReference type="InterPro" id="IPR053858">
    <property type="entry name" value="Arb2_dom"/>
</dbReference>
<dbReference type="GO" id="GO:0035197">
    <property type="term" value="F:siRNA binding"/>
    <property type="evidence" value="ECO:0007669"/>
    <property type="project" value="TreeGrafter"/>
</dbReference>
<dbReference type="GO" id="GO:0031048">
    <property type="term" value="P:regulatory ncRNA-mediated heterochromatin formation"/>
    <property type="evidence" value="ECO:0007669"/>
    <property type="project" value="TreeGrafter"/>
</dbReference>
<dbReference type="InterPro" id="IPR048263">
    <property type="entry name" value="Arb2"/>
</dbReference>
<dbReference type="PANTHER" id="PTHR21357">
    <property type="entry name" value="FAM172 FAMILY PROTEIN HOMOLOG CG10038"/>
    <property type="match status" value="1"/>
</dbReference>
<proteinExistence type="predicted"/>
<dbReference type="OrthoDB" id="421951at2759"/>
<dbReference type="PANTHER" id="PTHR21357:SF4">
    <property type="entry name" value="FAM172 FAMILY PROTEIN HOMOLOG CG10038"/>
    <property type="match status" value="1"/>
</dbReference>
<evidence type="ECO:0000259" key="1">
    <source>
        <dbReference type="Pfam" id="PF22749"/>
    </source>
</evidence>
<dbReference type="Proteomes" id="UP000670092">
    <property type="component" value="Unassembled WGS sequence"/>
</dbReference>
<name>A0A8H7Z8C8_AJECA</name>
<evidence type="ECO:0000313" key="3">
    <source>
        <dbReference type="Proteomes" id="UP000670092"/>
    </source>
</evidence>
<organism evidence="2 3">
    <name type="scientific">Ajellomyces capsulatus</name>
    <name type="common">Darling's disease fungus</name>
    <name type="synonym">Histoplasma capsulatum</name>
    <dbReference type="NCBI Taxonomy" id="5037"/>
    <lineage>
        <taxon>Eukaryota</taxon>
        <taxon>Fungi</taxon>
        <taxon>Dikarya</taxon>
        <taxon>Ascomycota</taxon>
        <taxon>Pezizomycotina</taxon>
        <taxon>Eurotiomycetes</taxon>
        <taxon>Eurotiomycetidae</taxon>
        <taxon>Onygenales</taxon>
        <taxon>Ajellomycetaceae</taxon>
        <taxon>Histoplasma</taxon>
    </lineage>
</organism>
<dbReference type="GO" id="GO:0005634">
    <property type="term" value="C:nucleus"/>
    <property type="evidence" value="ECO:0007669"/>
    <property type="project" value="TreeGrafter"/>
</dbReference>
<dbReference type="Pfam" id="PF22749">
    <property type="entry name" value="Arb2"/>
    <property type="match status" value="1"/>
</dbReference>
<dbReference type="EMBL" id="JAEVHI010000001">
    <property type="protein sequence ID" value="KAG5303642.1"/>
    <property type="molecule type" value="Genomic_DNA"/>
</dbReference>
<evidence type="ECO:0000313" key="2">
    <source>
        <dbReference type="EMBL" id="KAG5303642.1"/>
    </source>
</evidence>
<dbReference type="VEuPathDB" id="FungiDB:I7I52_01695"/>
<reference evidence="2 3" key="1">
    <citation type="submission" date="2021-01" db="EMBL/GenBank/DDBJ databases">
        <title>Chromosome-level genome assembly of a human fungal pathogen reveals clustering of transcriptionally co-regulated genes.</title>
        <authorList>
            <person name="Voorhies M."/>
            <person name="Cohen S."/>
            <person name="Shea T.P."/>
            <person name="Petrus S."/>
            <person name="Munoz J.F."/>
            <person name="Poplawski S."/>
            <person name="Goldman W.E."/>
            <person name="Michael T."/>
            <person name="Cuomo C.A."/>
            <person name="Sil A."/>
            <person name="Beyhan S."/>
        </authorList>
    </citation>
    <scope>NUCLEOTIDE SEQUENCE [LARGE SCALE GENOMIC DNA]</scope>
    <source>
        <strain evidence="2 3">G184AR</strain>
    </source>
</reference>
<accession>A0A8H7Z8C8</accession>
<gene>
    <name evidence="2" type="ORF">I7I52_01695</name>
</gene>
<sequence>MLTPLLSFFSFFYSHLLLPIYRISSRSIMFVFRAEALPKDPVFPADLKQLGYFINDQDQIKKISNPEEDFVFKINTNDRYNEMQKEAMNTCIRHIVASRLLNLGLETLRLPIGAAANSQHVPILTSPAFQSQPRLIVVFGEPTQDLGIWAYRVIGKEGINIGSAVNFAAAILGNNICPRDSGCQTIDTNIANANNNPHQDNGSSFPAGTGFILTNPGQLVWHCAKEQAMSLPMWHALPRRSAVEPPMRMTFRNKIPGNETWQDHITYVFEEVLGKLAAPDVRIDIIGLAEGGLGAVRYLAEHWTAWKPRISSLCLSNPLHDTNHLHPPDFANFMSTRSRAYLLSEKPLNTPVAGRYEFGCNCYSSGEALNVESIMPRAWGGMLKWLDAMFEDSGLEEVEVIVGENEVGEDGGVDVDVVG</sequence>
<protein>
    <recommendedName>
        <fullName evidence="1">Arb2 domain-containing protein</fullName>
    </recommendedName>
</protein>
<comment type="caution">
    <text evidence="2">The sequence shown here is derived from an EMBL/GenBank/DDBJ whole genome shotgun (WGS) entry which is preliminary data.</text>
</comment>